<dbReference type="AlphaFoldDB" id="A0A6J4UYX8"/>
<accession>A0A6J4UYX8</accession>
<comment type="similarity">
    <text evidence="1 4">Belongs to the D-isomer specific 2-hydroxyacid dehydrogenase family.</text>
</comment>
<dbReference type="Pfam" id="PF02826">
    <property type="entry name" value="2-Hacid_dh_C"/>
    <property type="match status" value="1"/>
</dbReference>
<dbReference type="Pfam" id="PF00389">
    <property type="entry name" value="2-Hacid_dh"/>
    <property type="match status" value="1"/>
</dbReference>
<dbReference type="PANTHER" id="PTHR42789:SF1">
    <property type="entry name" value="D-ISOMER SPECIFIC 2-HYDROXYACID DEHYDROGENASE FAMILY PROTEIN (AFU_ORTHOLOGUE AFUA_6G10090)"/>
    <property type="match status" value="1"/>
</dbReference>
<keyword evidence="3" id="KW-0520">NAD</keyword>
<dbReference type="InterPro" id="IPR006139">
    <property type="entry name" value="D-isomer_2_OHA_DH_cat_dom"/>
</dbReference>
<dbReference type="InterPro" id="IPR050857">
    <property type="entry name" value="D-2-hydroxyacid_DH"/>
</dbReference>
<keyword evidence="2 4" id="KW-0560">Oxidoreductase</keyword>
<protein>
    <submittedName>
        <fullName evidence="7">D-3-phosphoglycerate dehydrogenase</fullName>
        <ecNumber evidence="7">1.1.1.95</ecNumber>
    </submittedName>
</protein>
<evidence type="ECO:0000256" key="3">
    <source>
        <dbReference type="ARBA" id="ARBA00023027"/>
    </source>
</evidence>
<dbReference type="Gene3D" id="3.40.50.720">
    <property type="entry name" value="NAD(P)-binding Rossmann-like Domain"/>
    <property type="match status" value="2"/>
</dbReference>
<sequence length="336" mass="36039">MTESSAAPRVVLGEWQHDEGFRRTITTPATLIPAPTLRDEDVAPLLPGADAFVSKRFTPGMAAAADRLRLILTPGAGTNQIDFAAVPAGVTVCNVYGHEAAIAEYAFMAILALNRDLLNMDARFRRADWSDRTERETRPEIAGRTLGVVGLGRIGSEVARIGRAFGMRVVAVTRTPRAERAEALELADLGGMADLPRLLAEADFVVLAVPLEASTTGLIGAAELVTMKPSAFLVNVARGEVIGEAALYEALRGGRIAGAAIDTWYRYPEANESVRPSAFPFHELPNAIVTPHIAGWTVGTFRHRWETIAENLRRLSSGEPFLGVVWPPADGGSHAA</sequence>
<evidence type="ECO:0000259" key="5">
    <source>
        <dbReference type="Pfam" id="PF00389"/>
    </source>
</evidence>
<dbReference type="GO" id="GO:0051287">
    <property type="term" value="F:NAD binding"/>
    <property type="evidence" value="ECO:0007669"/>
    <property type="project" value="InterPro"/>
</dbReference>
<dbReference type="EC" id="1.1.1.95" evidence="7"/>
<reference evidence="7" key="1">
    <citation type="submission" date="2020-02" db="EMBL/GenBank/DDBJ databases">
        <authorList>
            <person name="Meier V. D."/>
        </authorList>
    </citation>
    <scope>NUCLEOTIDE SEQUENCE</scope>
    <source>
        <strain evidence="7">AVDCRST_MAG59</strain>
    </source>
</reference>
<proteinExistence type="inferred from homology"/>
<dbReference type="PANTHER" id="PTHR42789">
    <property type="entry name" value="D-ISOMER SPECIFIC 2-HYDROXYACID DEHYDROGENASE FAMILY PROTEIN (AFU_ORTHOLOGUE AFUA_6G10090)"/>
    <property type="match status" value="1"/>
</dbReference>
<feature type="domain" description="D-isomer specific 2-hydroxyacid dehydrogenase catalytic" evidence="5">
    <location>
        <begin position="39"/>
        <end position="324"/>
    </location>
</feature>
<dbReference type="GO" id="GO:0004617">
    <property type="term" value="F:phosphoglycerate dehydrogenase activity"/>
    <property type="evidence" value="ECO:0007669"/>
    <property type="project" value="UniProtKB-EC"/>
</dbReference>
<dbReference type="SUPFAM" id="SSF52283">
    <property type="entry name" value="Formate/glycerate dehydrogenase catalytic domain-like"/>
    <property type="match status" value="1"/>
</dbReference>
<name>A0A6J4UYX8_9BACT</name>
<evidence type="ECO:0000313" key="7">
    <source>
        <dbReference type="EMBL" id="CAA9563299.1"/>
    </source>
</evidence>
<dbReference type="SUPFAM" id="SSF51735">
    <property type="entry name" value="NAD(P)-binding Rossmann-fold domains"/>
    <property type="match status" value="1"/>
</dbReference>
<evidence type="ECO:0000256" key="1">
    <source>
        <dbReference type="ARBA" id="ARBA00005854"/>
    </source>
</evidence>
<dbReference type="InterPro" id="IPR006140">
    <property type="entry name" value="D-isomer_DH_NAD-bd"/>
</dbReference>
<evidence type="ECO:0000256" key="2">
    <source>
        <dbReference type="ARBA" id="ARBA00023002"/>
    </source>
</evidence>
<dbReference type="CDD" id="cd12165">
    <property type="entry name" value="2-Hacid_dh_6"/>
    <property type="match status" value="1"/>
</dbReference>
<evidence type="ECO:0000259" key="6">
    <source>
        <dbReference type="Pfam" id="PF02826"/>
    </source>
</evidence>
<gene>
    <name evidence="7" type="ORF">AVDCRST_MAG59-2778</name>
</gene>
<organism evidence="7">
    <name type="scientific">uncultured Thermomicrobiales bacterium</name>
    <dbReference type="NCBI Taxonomy" id="1645740"/>
    <lineage>
        <taxon>Bacteria</taxon>
        <taxon>Pseudomonadati</taxon>
        <taxon>Thermomicrobiota</taxon>
        <taxon>Thermomicrobia</taxon>
        <taxon>Thermomicrobiales</taxon>
        <taxon>environmental samples</taxon>
    </lineage>
</organism>
<dbReference type="EMBL" id="CADCWF010000181">
    <property type="protein sequence ID" value="CAA9563299.1"/>
    <property type="molecule type" value="Genomic_DNA"/>
</dbReference>
<evidence type="ECO:0000256" key="4">
    <source>
        <dbReference type="RuleBase" id="RU003719"/>
    </source>
</evidence>
<dbReference type="InterPro" id="IPR036291">
    <property type="entry name" value="NAD(P)-bd_dom_sf"/>
</dbReference>
<feature type="domain" description="D-isomer specific 2-hydroxyacid dehydrogenase NAD-binding" evidence="6">
    <location>
        <begin position="107"/>
        <end position="294"/>
    </location>
</feature>